<comment type="caution">
    <text evidence="4">The sequence shown here is derived from an EMBL/GenBank/DDBJ whole genome shotgun (WGS) entry which is preliminary data.</text>
</comment>
<dbReference type="SUPFAM" id="SSF52058">
    <property type="entry name" value="L domain-like"/>
    <property type="match status" value="1"/>
</dbReference>
<feature type="region of interest" description="Disordered" evidence="3">
    <location>
        <begin position="188"/>
        <end position="224"/>
    </location>
</feature>
<dbReference type="Gene3D" id="3.80.10.10">
    <property type="entry name" value="Ribonuclease Inhibitor"/>
    <property type="match status" value="2"/>
</dbReference>
<dbReference type="PANTHER" id="PTHR24366:SF158">
    <property type="entry name" value="PLATELET GLYCOPROTEIN IB ALPHA CHAIN-LIKE-RELATED"/>
    <property type="match status" value="1"/>
</dbReference>
<evidence type="ECO:0000313" key="4">
    <source>
        <dbReference type="EMBL" id="CAG9571443.1"/>
    </source>
</evidence>
<evidence type="ECO:0000313" key="5">
    <source>
        <dbReference type="Proteomes" id="UP000789524"/>
    </source>
</evidence>
<dbReference type="EMBL" id="CAKASE010000067">
    <property type="protein sequence ID" value="CAG9571443.1"/>
    <property type="molecule type" value="Genomic_DNA"/>
</dbReference>
<dbReference type="Pfam" id="PF13855">
    <property type="entry name" value="LRR_8"/>
    <property type="match status" value="1"/>
</dbReference>
<dbReference type="GO" id="GO:0005886">
    <property type="term" value="C:plasma membrane"/>
    <property type="evidence" value="ECO:0007669"/>
    <property type="project" value="TreeGrafter"/>
</dbReference>
<sequence length="224" mass="24366">MRLPDLSDVSANNISTLPTDALLPAAGLRDLNLSANLLEVWSPSSLASSSVTRLWLDRCGLARLPPLSMPRLHHLQSTGGEDTHATSDKGRGQMQMRVERVEVALQHYYYKDALSVDEGGPEGVEDHGSVEDNLISDLSKSSLSDCRNLRVLRLSRNKLPEVPTAALATLTRLQALYEPLERQQGVCGGWRGGERGDKGGGGPVRARLRPPVKVIGSATRRRSE</sequence>
<accession>A0A8J2W7F3</accession>
<keyword evidence="5" id="KW-1185">Reference proteome</keyword>
<gene>
    <name evidence="4" type="ORF">DCHRY22_LOCUS9669</name>
</gene>
<feature type="region of interest" description="Disordered" evidence="3">
    <location>
        <begin position="72"/>
        <end position="93"/>
    </location>
</feature>
<evidence type="ECO:0000256" key="1">
    <source>
        <dbReference type="ARBA" id="ARBA00022614"/>
    </source>
</evidence>
<keyword evidence="2" id="KW-0677">Repeat</keyword>
<dbReference type="InterPro" id="IPR032675">
    <property type="entry name" value="LRR_dom_sf"/>
</dbReference>
<dbReference type="PANTHER" id="PTHR24366">
    <property type="entry name" value="IG(IMMUNOGLOBULIN) AND LRR(LEUCINE RICH REPEAT) DOMAINS"/>
    <property type="match status" value="1"/>
</dbReference>
<dbReference type="InterPro" id="IPR001611">
    <property type="entry name" value="Leu-rich_rpt"/>
</dbReference>
<keyword evidence="1" id="KW-0433">Leucine-rich repeat</keyword>
<reference evidence="4" key="1">
    <citation type="submission" date="2021-09" db="EMBL/GenBank/DDBJ databases">
        <authorList>
            <person name="Martin H S."/>
        </authorList>
    </citation>
    <scope>NUCLEOTIDE SEQUENCE</scope>
</reference>
<dbReference type="GO" id="GO:0007616">
    <property type="term" value="P:long-term memory"/>
    <property type="evidence" value="ECO:0007669"/>
    <property type="project" value="TreeGrafter"/>
</dbReference>
<dbReference type="AlphaFoldDB" id="A0A8J2W7F3"/>
<organism evidence="4 5">
    <name type="scientific">Danaus chrysippus</name>
    <name type="common">African queen</name>
    <dbReference type="NCBI Taxonomy" id="151541"/>
    <lineage>
        <taxon>Eukaryota</taxon>
        <taxon>Metazoa</taxon>
        <taxon>Ecdysozoa</taxon>
        <taxon>Arthropoda</taxon>
        <taxon>Hexapoda</taxon>
        <taxon>Insecta</taxon>
        <taxon>Pterygota</taxon>
        <taxon>Neoptera</taxon>
        <taxon>Endopterygota</taxon>
        <taxon>Lepidoptera</taxon>
        <taxon>Glossata</taxon>
        <taxon>Ditrysia</taxon>
        <taxon>Papilionoidea</taxon>
        <taxon>Nymphalidae</taxon>
        <taxon>Danainae</taxon>
        <taxon>Danaini</taxon>
        <taxon>Danaina</taxon>
        <taxon>Danaus</taxon>
        <taxon>Anosia</taxon>
    </lineage>
</organism>
<proteinExistence type="predicted"/>
<name>A0A8J2W7F3_9NEOP</name>
<protein>
    <submittedName>
        <fullName evidence="4">(African queen) hypothetical protein</fullName>
    </submittedName>
</protein>
<evidence type="ECO:0000256" key="2">
    <source>
        <dbReference type="ARBA" id="ARBA00022737"/>
    </source>
</evidence>
<evidence type="ECO:0000256" key="3">
    <source>
        <dbReference type="SAM" id="MobiDB-lite"/>
    </source>
</evidence>
<feature type="compositionally biased region" description="Basic and acidic residues" evidence="3">
    <location>
        <begin position="81"/>
        <end position="93"/>
    </location>
</feature>
<dbReference type="OrthoDB" id="1055097at2759"/>
<dbReference type="Proteomes" id="UP000789524">
    <property type="component" value="Unassembled WGS sequence"/>
</dbReference>